<evidence type="ECO:0000256" key="4">
    <source>
        <dbReference type="SAM" id="SignalP"/>
    </source>
</evidence>
<keyword evidence="2" id="KW-0378">Hydrolase</keyword>
<keyword evidence="1 4" id="KW-0732">Signal</keyword>
<sequence>MATWFVSLALLSGAAACGDSEPTATDPSASPSAAAVPGPGQHQLTMDHGGVTRRYRVHAPPSYRADQPTPLVIALHQYPGSGQGLSQAIGMDEVAARENFLVAYPDGVNRGFNALICCGTADDVGFLSALTEHMVTTWRVDPDRVFLTGISNGGDLSFRAAVEATGRFAAIGVASGGFIGDLAAAADYAPKSPVSVITFIGGRDGYADDFKDGIQAWQKRLKCEPVRPAPAAPSASISLSRTRCADGSDVEVYEVAEMGHAWPGARSGSIAAPDVGIMATELVWEFFAAHPRQR</sequence>
<protein>
    <submittedName>
        <fullName evidence="5">PHB depolymerase family esterase</fullName>
    </submittedName>
</protein>
<keyword evidence="6" id="KW-1185">Reference proteome</keyword>
<evidence type="ECO:0000256" key="3">
    <source>
        <dbReference type="SAM" id="MobiDB-lite"/>
    </source>
</evidence>
<reference evidence="5 6" key="1">
    <citation type="submission" date="2024-01" db="EMBL/GenBank/DDBJ databases">
        <title>Genome insights into Plantactinospora sonchi sp. nov.</title>
        <authorList>
            <person name="Wang L."/>
        </authorList>
    </citation>
    <scope>NUCLEOTIDE SEQUENCE [LARGE SCALE GENOMIC DNA]</scope>
    <source>
        <strain evidence="5 6">NEAU-QY2</strain>
    </source>
</reference>
<dbReference type="SUPFAM" id="SSF53474">
    <property type="entry name" value="alpha/beta-Hydrolases"/>
    <property type="match status" value="1"/>
</dbReference>
<comment type="caution">
    <text evidence="5">The sequence shown here is derived from an EMBL/GenBank/DDBJ whole genome shotgun (WGS) entry which is preliminary data.</text>
</comment>
<dbReference type="PANTHER" id="PTHR43037">
    <property type="entry name" value="UNNAMED PRODUCT-RELATED"/>
    <property type="match status" value="1"/>
</dbReference>
<evidence type="ECO:0000313" key="6">
    <source>
        <dbReference type="Proteomes" id="UP001332243"/>
    </source>
</evidence>
<feature type="signal peptide" evidence="4">
    <location>
        <begin position="1"/>
        <end position="17"/>
    </location>
</feature>
<dbReference type="Pfam" id="PF10503">
    <property type="entry name" value="Esterase_PHB"/>
    <property type="match status" value="1"/>
</dbReference>
<evidence type="ECO:0000256" key="1">
    <source>
        <dbReference type="ARBA" id="ARBA00022729"/>
    </source>
</evidence>
<dbReference type="InterPro" id="IPR050955">
    <property type="entry name" value="Plant_Biomass_Hydrol_Est"/>
</dbReference>
<dbReference type="RefSeq" id="WP_331215942.1">
    <property type="nucleotide sequence ID" value="NZ_JAZGQK010000017.1"/>
</dbReference>
<accession>A0ABU7RWE8</accession>
<name>A0ABU7RWE8_9ACTN</name>
<evidence type="ECO:0000313" key="5">
    <source>
        <dbReference type="EMBL" id="MEE6260823.1"/>
    </source>
</evidence>
<gene>
    <name evidence="5" type="ORF">V1633_20260</name>
</gene>
<organism evidence="5 6">
    <name type="scientific">Plantactinospora sonchi</name>
    <dbReference type="NCBI Taxonomy" id="1544735"/>
    <lineage>
        <taxon>Bacteria</taxon>
        <taxon>Bacillati</taxon>
        <taxon>Actinomycetota</taxon>
        <taxon>Actinomycetes</taxon>
        <taxon>Micromonosporales</taxon>
        <taxon>Micromonosporaceae</taxon>
        <taxon>Plantactinospora</taxon>
    </lineage>
</organism>
<dbReference type="PANTHER" id="PTHR43037:SF1">
    <property type="entry name" value="BLL1128 PROTEIN"/>
    <property type="match status" value="1"/>
</dbReference>
<dbReference type="Gene3D" id="3.40.50.1820">
    <property type="entry name" value="alpha/beta hydrolase"/>
    <property type="match status" value="1"/>
</dbReference>
<feature type="region of interest" description="Disordered" evidence="3">
    <location>
        <begin position="19"/>
        <end position="42"/>
    </location>
</feature>
<dbReference type="EMBL" id="JAZGQK010000017">
    <property type="protein sequence ID" value="MEE6260823.1"/>
    <property type="molecule type" value="Genomic_DNA"/>
</dbReference>
<dbReference type="Proteomes" id="UP001332243">
    <property type="component" value="Unassembled WGS sequence"/>
</dbReference>
<feature type="compositionally biased region" description="Low complexity" evidence="3">
    <location>
        <begin position="19"/>
        <end position="40"/>
    </location>
</feature>
<dbReference type="InterPro" id="IPR010126">
    <property type="entry name" value="Esterase_phb"/>
</dbReference>
<feature type="chain" id="PRO_5045964001" evidence="4">
    <location>
        <begin position="18"/>
        <end position="294"/>
    </location>
</feature>
<dbReference type="InterPro" id="IPR029058">
    <property type="entry name" value="AB_hydrolase_fold"/>
</dbReference>
<proteinExistence type="predicted"/>
<evidence type="ECO:0000256" key="2">
    <source>
        <dbReference type="ARBA" id="ARBA00022801"/>
    </source>
</evidence>